<protein>
    <recommendedName>
        <fullName evidence="3">peroxidase</fullName>
        <ecNumber evidence="3">1.11.1.7</ecNumber>
    </recommendedName>
</protein>
<feature type="binding site" evidence="14">
    <location>
        <position position="69"/>
    </location>
    <ligand>
        <name>Ca(2+)</name>
        <dbReference type="ChEBI" id="CHEBI:29108"/>
        <label>1</label>
    </ligand>
</feature>
<dbReference type="PANTHER" id="PTHR31388">
    <property type="entry name" value="PEROXIDASE 72-RELATED"/>
    <property type="match status" value="1"/>
</dbReference>
<evidence type="ECO:0000256" key="13">
    <source>
        <dbReference type="PIRSR" id="PIRSR600823-2"/>
    </source>
</evidence>
<keyword evidence="22" id="KW-1185">Reference proteome</keyword>
<dbReference type="InterPro" id="IPR002016">
    <property type="entry name" value="Haem_peroxidase"/>
</dbReference>
<comment type="caution">
    <text evidence="21">The sequence shown here is derived from an EMBL/GenBank/DDBJ whole genome shotgun (WGS) entry which is preliminary data.</text>
</comment>
<proteinExistence type="inferred from homology"/>
<reference evidence="21 22" key="1">
    <citation type="submission" date="2024-01" db="EMBL/GenBank/DDBJ databases">
        <title>The genomes of 5 underutilized Papilionoideae crops provide insights into root nodulation and disease resistance.</title>
        <authorList>
            <person name="Yuan L."/>
        </authorList>
    </citation>
    <scope>NUCLEOTIDE SEQUENCE [LARGE SCALE GENOMIC DNA]</scope>
    <source>
        <strain evidence="21">LY-2023</strain>
        <tissue evidence="21">Leaf</tissue>
    </source>
</reference>
<feature type="disulfide bond" evidence="16">
    <location>
        <begin position="202"/>
        <end position="227"/>
    </location>
</feature>
<dbReference type="PROSITE" id="PS50873">
    <property type="entry name" value="PEROXIDASE_4"/>
    <property type="match status" value="1"/>
</dbReference>
<keyword evidence="19" id="KW-1133">Transmembrane helix</keyword>
<keyword evidence="4" id="KW-0575">Peroxidase</keyword>
<dbReference type="Gene3D" id="1.10.420.10">
    <property type="entry name" value="Peroxidase, domain 2"/>
    <property type="match status" value="1"/>
</dbReference>
<name>A0AAN9JP00_CLITE</name>
<comment type="similarity">
    <text evidence="17">Belongs to the peroxidase family.</text>
</comment>
<feature type="binding site" evidence="14">
    <location>
        <position position="74"/>
    </location>
    <ligand>
        <name>Ca(2+)</name>
        <dbReference type="ChEBI" id="CHEBI:29108"/>
        <label>1</label>
    </ligand>
</feature>
<evidence type="ECO:0000256" key="17">
    <source>
        <dbReference type="RuleBase" id="RU004241"/>
    </source>
</evidence>
<dbReference type="InterPro" id="IPR019794">
    <property type="entry name" value="Peroxidases_AS"/>
</dbReference>
<evidence type="ECO:0000256" key="3">
    <source>
        <dbReference type="ARBA" id="ARBA00012313"/>
    </source>
</evidence>
<keyword evidence="19" id="KW-0472">Membrane</keyword>
<evidence type="ECO:0000256" key="2">
    <source>
        <dbReference type="ARBA" id="ARBA00002322"/>
    </source>
</evidence>
<dbReference type="FunFam" id="1.10.520.10:FF:000001">
    <property type="entry name" value="Peroxidase"/>
    <property type="match status" value="1"/>
</dbReference>
<accession>A0AAN9JP00</accession>
<evidence type="ECO:0000256" key="8">
    <source>
        <dbReference type="ARBA" id="ARBA00023002"/>
    </source>
</evidence>
<dbReference type="InterPro" id="IPR033905">
    <property type="entry name" value="Secretory_peroxidase"/>
</dbReference>
<dbReference type="CDD" id="cd00693">
    <property type="entry name" value="secretory_peroxidase"/>
    <property type="match status" value="1"/>
</dbReference>
<evidence type="ECO:0000256" key="9">
    <source>
        <dbReference type="ARBA" id="ARBA00023004"/>
    </source>
</evidence>
<keyword evidence="5" id="KW-0349">Heme</keyword>
<dbReference type="InterPro" id="IPR010255">
    <property type="entry name" value="Haem_peroxidase_sf"/>
</dbReference>
<organism evidence="21 22">
    <name type="scientific">Clitoria ternatea</name>
    <name type="common">Butterfly pea</name>
    <dbReference type="NCBI Taxonomy" id="43366"/>
    <lineage>
        <taxon>Eukaryota</taxon>
        <taxon>Viridiplantae</taxon>
        <taxon>Streptophyta</taxon>
        <taxon>Embryophyta</taxon>
        <taxon>Tracheophyta</taxon>
        <taxon>Spermatophyta</taxon>
        <taxon>Magnoliopsida</taxon>
        <taxon>eudicotyledons</taxon>
        <taxon>Gunneridae</taxon>
        <taxon>Pentapetalae</taxon>
        <taxon>rosids</taxon>
        <taxon>fabids</taxon>
        <taxon>Fabales</taxon>
        <taxon>Fabaceae</taxon>
        <taxon>Papilionoideae</taxon>
        <taxon>50 kb inversion clade</taxon>
        <taxon>NPAAA clade</taxon>
        <taxon>indigoferoid/millettioid clade</taxon>
        <taxon>Phaseoleae</taxon>
        <taxon>Clitoria</taxon>
    </lineage>
</organism>
<feature type="coiled-coil region" evidence="18">
    <location>
        <begin position="352"/>
        <end position="431"/>
    </location>
</feature>
<feature type="domain" description="Plant heme peroxidase family profile" evidence="20">
    <location>
        <begin position="27"/>
        <end position="320"/>
    </location>
</feature>
<keyword evidence="18" id="KW-0175">Coiled coil</keyword>
<dbReference type="SUPFAM" id="SSF48113">
    <property type="entry name" value="Heme-dependent peroxidases"/>
    <property type="match status" value="1"/>
</dbReference>
<dbReference type="InterPro" id="IPR000823">
    <property type="entry name" value="Peroxidase_pln"/>
</dbReference>
<dbReference type="AlphaFoldDB" id="A0AAN9JP00"/>
<comment type="catalytic activity">
    <reaction evidence="1">
        <text>2 a phenolic donor + H2O2 = 2 a phenolic radical donor + 2 H2O</text>
        <dbReference type="Rhea" id="RHEA:56136"/>
        <dbReference type="ChEBI" id="CHEBI:15377"/>
        <dbReference type="ChEBI" id="CHEBI:16240"/>
        <dbReference type="ChEBI" id="CHEBI:139520"/>
        <dbReference type="ChEBI" id="CHEBI:139521"/>
        <dbReference type="EC" id="1.11.1.7"/>
    </reaction>
</comment>
<dbReference type="PRINTS" id="PR00461">
    <property type="entry name" value="PLPEROXIDASE"/>
</dbReference>
<feature type="binding site" evidence="14">
    <location>
        <position position="90"/>
    </location>
    <ligand>
        <name>Ca(2+)</name>
        <dbReference type="ChEBI" id="CHEBI:29108"/>
        <label>1</label>
    </ligand>
</feature>
<evidence type="ECO:0000256" key="7">
    <source>
        <dbReference type="ARBA" id="ARBA00022837"/>
    </source>
</evidence>
<evidence type="ECO:0000256" key="14">
    <source>
        <dbReference type="PIRSR" id="PIRSR600823-3"/>
    </source>
</evidence>
<feature type="disulfide bond" evidence="16">
    <location>
        <begin position="37"/>
        <end position="117"/>
    </location>
</feature>
<feature type="binding site" evidence="14">
    <location>
        <position position="72"/>
    </location>
    <ligand>
        <name>Ca(2+)</name>
        <dbReference type="ChEBI" id="CHEBI:29108"/>
        <label>1</label>
    </ligand>
</feature>
<dbReference type="GO" id="GO:0006979">
    <property type="term" value="P:response to oxidative stress"/>
    <property type="evidence" value="ECO:0007669"/>
    <property type="project" value="InterPro"/>
</dbReference>
<dbReference type="GO" id="GO:0140825">
    <property type="term" value="F:lactoperoxidase activity"/>
    <property type="evidence" value="ECO:0007669"/>
    <property type="project" value="UniProtKB-EC"/>
</dbReference>
<evidence type="ECO:0000256" key="5">
    <source>
        <dbReference type="ARBA" id="ARBA00022617"/>
    </source>
</evidence>
<feature type="binding site" evidence="14">
    <location>
        <position position="78"/>
    </location>
    <ligand>
        <name>Ca(2+)</name>
        <dbReference type="ChEBI" id="CHEBI:29108"/>
        <label>1</label>
    </ligand>
</feature>
<gene>
    <name evidence="21" type="ORF">RJT34_12474</name>
</gene>
<feature type="binding site" evidence="14">
    <location>
        <position position="240"/>
    </location>
    <ligand>
        <name>Ca(2+)</name>
        <dbReference type="ChEBI" id="CHEBI:29108"/>
        <label>2</label>
    </ligand>
</feature>
<dbReference type="PANTHER" id="PTHR31388:SF257">
    <property type="entry name" value="PEROXIDASE"/>
    <property type="match status" value="1"/>
</dbReference>
<keyword evidence="11" id="KW-0325">Glycoprotein</keyword>
<feature type="disulfide bond" evidence="16">
    <location>
        <begin position="70"/>
        <end position="75"/>
    </location>
</feature>
<evidence type="ECO:0000256" key="12">
    <source>
        <dbReference type="PIRSR" id="PIRSR600823-1"/>
    </source>
</evidence>
<keyword evidence="9 14" id="KW-0408">Iron</keyword>
<dbReference type="Pfam" id="PF00141">
    <property type="entry name" value="peroxidase"/>
    <property type="match status" value="1"/>
</dbReference>
<dbReference type="GO" id="GO:0020037">
    <property type="term" value="F:heme binding"/>
    <property type="evidence" value="ECO:0007669"/>
    <property type="project" value="InterPro"/>
</dbReference>
<feature type="binding site" evidence="14">
    <location>
        <position position="196"/>
    </location>
    <ligand>
        <name>Ca(2+)</name>
        <dbReference type="ChEBI" id="CHEBI:29108"/>
        <label>2</label>
    </ligand>
</feature>
<evidence type="ECO:0000313" key="22">
    <source>
        <dbReference type="Proteomes" id="UP001359559"/>
    </source>
</evidence>
<feature type="binding site" evidence="14">
    <location>
        <position position="243"/>
    </location>
    <ligand>
        <name>Ca(2+)</name>
        <dbReference type="ChEBI" id="CHEBI:29108"/>
        <label>2</label>
    </ligand>
</feature>
<feature type="binding site" evidence="14">
    <location>
        <position position="248"/>
    </location>
    <ligand>
        <name>Ca(2+)</name>
        <dbReference type="ChEBI" id="CHEBI:29108"/>
        <label>2</label>
    </ligand>
</feature>
<evidence type="ECO:0000256" key="11">
    <source>
        <dbReference type="ARBA" id="ARBA00023180"/>
    </source>
</evidence>
<keyword evidence="8" id="KW-0560">Oxidoreductase</keyword>
<feature type="disulfide bond" evidence="16">
    <location>
        <begin position="123"/>
        <end position="316"/>
    </location>
</feature>
<feature type="active site" description="Proton acceptor" evidence="12">
    <location>
        <position position="68"/>
    </location>
</feature>
<sequence>MAFNSHYYYAIFFFSVLFYVFSIASSQLSSDFYGTSCPKALSTIKSAVASAVAKEHRMGASLLRLHFHDCFVNGCDASVLLDDTSSFTGEKSAGANVNSLRGFDVIDDIKTQLETACPGTVSCADILAVAARDSVVALGGPAWTVGLGRRDSITASKDAATKDIPSPLMDLSGLISAFSNKGFTTQEMVVLSGAHTTGQAKCQFFRDRIYNESSINSDFATSVKSNCPSTDGDSNLSPLDVTTNVLFDNAYFKNLVNKKGLLHSDQQLFSGGSTDSQVTTYSTSSSTFYADFASAMVKMGNLSPLTGNSGQIRTNCHKFSVFVPFLIGLALVDDGIANDIDDQHGEESVTKIEALQHKRDRLVRKNTERKEKIKRLTTELEGLRSNGAEMRKKIDVLRREVAQLHEATKVMKVIASQAMDLEAEVARLQHDTLMKMSAIYQVRYLKGR</sequence>
<keyword evidence="6 14" id="KW-0479">Metal-binding</keyword>
<comment type="function">
    <text evidence="2">Removal of H(2)O(2), oxidation of toxic reductants, biosynthesis and degradation of lignin, suberization, auxin catabolism, response to environmental stresses such as wounding, pathogen attack and oxidative stress. These functions might be dependent on each isozyme/isoform in each plant tissue.</text>
</comment>
<dbReference type="Proteomes" id="UP001359559">
    <property type="component" value="Unassembled WGS sequence"/>
</dbReference>
<evidence type="ECO:0000256" key="19">
    <source>
        <dbReference type="SAM" id="Phobius"/>
    </source>
</evidence>
<dbReference type="FunFam" id="1.10.420.10:FF:000006">
    <property type="entry name" value="Peroxidase"/>
    <property type="match status" value="1"/>
</dbReference>
<dbReference type="Gene3D" id="1.10.520.10">
    <property type="match status" value="1"/>
</dbReference>
<evidence type="ECO:0000256" key="6">
    <source>
        <dbReference type="ARBA" id="ARBA00022723"/>
    </source>
</evidence>
<keyword evidence="7 14" id="KW-0106">Calcium</keyword>
<dbReference type="EC" id="1.11.1.7" evidence="3"/>
<comment type="cofactor">
    <cofactor evidence="14">
        <name>Ca(2+)</name>
        <dbReference type="ChEBI" id="CHEBI:29108"/>
    </cofactor>
    <text evidence="14">Binds 2 calcium ions per subunit.</text>
</comment>
<keyword evidence="10 16" id="KW-1015">Disulfide bond</keyword>
<dbReference type="GO" id="GO:0046872">
    <property type="term" value="F:metal ion binding"/>
    <property type="evidence" value="ECO:0007669"/>
    <property type="project" value="UniProtKB-KW"/>
</dbReference>
<dbReference type="PROSITE" id="PS00436">
    <property type="entry name" value="PEROXIDASE_2"/>
    <property type="match status" value="1"/>
</dbReference>
<evidence type="ECO:0000256" key="4">
    <source>
        <dbReference type="ARBA" id="ARBA00022559"/>
    </source>
</evidence>
<dbReference type="GO" id="GO:0042744">
    <property type="term" value="P:hydrogen peroxide catabolic process"/>
    <property type="evidence" value="ECO:0007669"/>
    <property type="project" value="InterPro"/>
</dbReference>
<keyword evidence="19" id="KW-0812">Transmembrane</keyword>
<evidence type="ECO:0000259" key="20">
    <source>
        <dbReference type="PROSITE" id="PS50873"/>
    </source>
</evidence>
<evidence type="ECO:0000256" key="15">
    <source>
        <dbReference type="PIRSR" id="PIRSR600823-4"/>
    </source>
</evidence>
<evidence type="ECO:0000256" key="1">
    <source>
        <dbReference type="ARBA" id="ARBA00000189"/>
    </source>
</evidence>
<dbReference type="EMBL" id="JAYKXN010000003">
    <property type="protein sequence ID" value="KAK7301606.1"/>
    <property type="molecule type" value="Genomic_DNA"/>
</dbReference>
<evidence type="ECO:0000256" key="10">
    <source>
        <dbReference type="ARBA" id="ARBA00023157"/>
    </source>
</evidence>
<comment type="cofactor">
    <cofactor evidence="14">
        <name>heme b</name>
        <dbReference type="ChEBI" id="CHEBI:60344"/>
    </cofactor>
    <text evidence="14">Binds 1 heme b (iron(II)-protoporphyrin IX) group per subunit.</text>
</comment>
<feature type="binding site" evidence="13">
    <location>
        <position position="165"/>
    </location>
    <ligand>
        <name>substrate</name>
    </ligand>
</feature>
<evidence type="ECO:0000256" key="16">
    <source>
        <dbReference type="PIRSR" id="PIRSR600823-5"/>
    </source>
</evidence>
<evidence type="ECO:0000256" key="18">
    <source>
        <dbReference type="SAM" id="Coils"/>
    </source>
</evidence>
<feature type="transmembrane region" description="Helical" evidence="19">
    <location>
        <begin position="6"/>
        <end position="24"/>
    </location>
</feature>
<feature type="binding site" evidence="14">
    <location>
        <position position="76"/>
    </location>
    <ligand>
        <name>Ca(2+)</name>
        <dbReference type="ChEBI" id="CHEBI:29108"/>
        <label>1</label>
    </ligand>
</feature>
<evidence type="ECO:0000313" key="21">
    <source>
        <dbReference type="EMBL" id="KAK7301606.1"/>
    </source>
</evidence>
<dbReference type="PRINTS" id="PR00458">
    <property type="entry name" value="PEROXIDASE"/>
</dbReference>
<feature type="site" description="Transition state stabilizer" evidence="15">
    <location>
        <position position="64"/>
    </location>
</feature>
<feature type="binding site" description="axial binding residue" evidence="14">
    <location>
        <position position="195"/>
    </location>
    <ligand>
        <name>heme b</name>
        <dbReference type="ChEBI" id="CHEBI:60344"/>
    </ligand>
    <ligandPart>
        <name>Fe</name>
        <dbReference type="ChEBI" id="CHEBI:18248"/>
    </ligandPart>
</feature>